<dbReference type="SUPFAM" id="SSF53335">
    <property type="entry name" value="S-adenosyl-L-methionine-dependent methyltransferases"/>
    <property type="match status" value="1"/>
</dbReference>
<dbReference type="InterPro" id="IPR054728">
    <property type="entry name" value="RsmB-like_ferredoxin"/>
</dbReference>
<dbReference type="Gene3D" id="3.30.70.1170">
    <property type="entry name" value="Sun protein, domain 3"/>
    <property type="match status" value="1"/>
</dbReference>
<dbReference type="Pfam" id="PF22458">
    <property type="entry name" value="RsmF-B_ferredox"/>
    <property type="match status" value="1"/>
</dbReference>
<feature type="binding site" evidence="13">
    <location>
        <begin position="257"/>
        <end position="263"/>
    </location>
    <ligand>
        <name>S-adenosyl-L-methionine</name>
        <dbReference type="ChEBI" id="CHEBI:59789"/>
    </ligand>
</feature>
<dbReference type="InterPro" id="IPR001678">
    <property type="entry name" value="MeTrfase_RsmB-F_NOP2_dom"/>
</dbReference>
<evidence type="ECO:0000256" key="11">
    <source>
        <dbReference type="ARBA" id="ARBA00031088"/>
    </source>
</evidence>
<organism evidence="15 16">
    <name type="scientific">Lactobacillus corticis</name>
    <dbReference type="NCBI Taxonomy" id="2201249"/>
    <lineage>
        <taxon>Bacteria</taxon>
        <taxon>Bacillati</taxon>
        <taxon>Bacillota</taxon>
        <taxon>Bacilli</taxon>
        <taxon>Lactobacillales</taxon>
        <taxon>Lactobacillaceae</taxon>
        <taxon>Lactobacillus</taxon>
    </lineage>
</organism>
<keyword evidence="8 13" id="KW-0949">S-adenosyl-L-methionine</keyword>
<evidence type="ECO:0000256" key="9">
    <source>
        <dbReference type="ARBA" id="ARBA00022884"/>
    </source>
</evidence>
<evidence type="ECO:0000259" key="14">
    <source>
        <dbReference type="PROSITE" id="PS51686"/>
    </source>
</evidence>
<keyword evidence="5" id="KW-0698">rRNA processing</keyword>
<dbReference type="AlphaFoldDB" id="A0A916QK51"/>
<feature type="binding site" evidence="13">
    <location>
        <position position="308"/>
    </location>
    <ligand>
        <name>S-adenosyl-L-methionine</name>
        <dbReference type="ChEBI" id="CHEBI:59789"/>
    </ligand>
</feature>
<name>A0A916QK51_9LACO</name>
<dbReference type="PRINTS" id="PR02008">
    <property type="entry name" value="RCMTFAMILY"/>
</dbReference>
<feature type="binding site" evidence="13">
    <location>
        <position position="280"/>
    </location>
    <ligand>
        <name>S-adenosyl-L-methionine</name>
        <dbReference type="ChEBI" id="CHEBI:59789"/>
    </ligand>
</feature>
<gene>
    <name evidence="15" type="primary">sun</name>
    <name evidence="15" type="ORF">LCB40_11380</name>
</gene>
<dbReference type="GO" id="GO:0005737">
    <property type="term" value="C:cytoplasm"/>
    <property type="evidence" value="ECO:0007669"/>
    <property type="project" value="UniProtKB-SubCell"/>
</dbReference>
<evidence type="ECO:0000256" key="5">
    <source>
        <dbReference type="ARBA" id="ARBA00022552"/>
    </source>
</evidence>
<accession>A0A916QK51</accession>
<evidence type="ECO:0000313" key="15">
    <source>
        <dbReference type="EMBL" id="GFZ27258.1"/>
    </source>
</evidence>
<dbReference type="FunFam" id="3.40.50.150:FF:000022">
    <property type="entry name" value="Ribosomal RNA small subunit methyltransferase B"/>
    <property type="match status" value="1"/>
</dbReference>
<comment type="catalytic activity">
    <reaction evidence="12">
        <text>cytidine(967) in 16S rRNA + S-adenosyl-L-methionine = 5-methylcytidine(967) in 16S rRNA + S-adenosyl-L-homocysteine + H(+)</text>
        <dbReference type="Rhea" id="RHEA:42748"/>
        <dbReference type="Rhea" id="RHEA-COMP:10219"/>
        <dbReference type="Rhea" id="RHEA-COMP:10220"/>
        <dbReference type="ChEBI" id="CHEBI:15378"/>
        <dbReference type="ChEBI" id="CHEBI:57856"/>
        <dbReference type="ChEBI" id="CHEBI:59789"/>
        <dbReference type="ChEBI" id="CHEBI:74483"/>
        <dbReference type="ChEBI" id="CHEBI:82748"/>
        <dbReference type="EC" id="2.1.1.176"/>
    </reaction>
</comment>
<dbReference type="CDD" id="cd02440">
    <property type="entry name" value="AdoMet_MTases"/>
    <property type="match status" value="1"/>
</dbReference>
<dbReference type="InterPro" id="IPR004573">
    <property type="entry name" value="rRNA_ssu_MeTfrase_B"/>
</dbReference>
<dbReference type="PANTHER" id="PTHR22807:SF53">
    <property type="entry name" value="RIBOSOMAL RNA SMALL SUBUNIT METHYLTRANSFERASE B-RELATED"/>
    <property type="match status" value="1"/>
</dbReference>
<evidence type="ECO:0000256" key="7">
    <source>
        <dbReference type="ARBA" id="ARBA00022679"/>
    </source>
</evidence>
<evidence type="ECO:0000313" key="16">
    <source>
        <dbReference type="Proteomes" id="UP000677218"/>
    </source>
</evidence>
<dbReference type="InterPro" id="IPR006027">
    <property type="entry name" value="NusB_RsmB_TIM44"/>
</dbReference>
<dbReference type="InterPro" id="IPR035926">
    <property type="entry name" value="NusB-like_sf"/>
</dbReference>
<dbReference type="PROSITE" id="PS51686">
    <property type="entry name" value="SAM_MT_RSMB_NOP"/>
    <property type="match status" value="1"/>
</dbReference>
<reference evidence="15" key="1">
    <citation type="submission" date="2020-08" db="EMBL/GenBank/DDBJ databases">
        <title>Taxonomic study for Lactobacillus species isolated from hardwood bark.</title>
        <authorList>
            <person name="Tohno M."/>
            <person name="Tanizawa Y."/>
        </authorList>
    </citation>
    <scope>NUCLEOTIDE SEQUENCE</scope>
    <source>
        <strain evidence="15">B40</strain>
    </source>
</reference>
<keyword evidence="6 13" id="KW-0489">Methyltransferase</keyword>
<evidence type="ECO:0000256" key="13">
    <source>
        <dbReference type="PROSITE-ProRule" id="PRU01023"/>
    </source>
</evidence>
<evidence type="ECO:0000256" key="8">
    <source>
        <dbReference type="ARBA" id="ARBA00022691"/>
    </source>
</evidence>
<comment type="function">
    <text evidence="1">Specifically methylates the cytosine at position 967 (m5C967) of 16S rRNA.</text>
</comment>
<comment type="caution">
    <text evidence="15">The sequence shown here is derived from an EMBL/GenBank/DDBJ whole genome shotgun (WGS) entry which is preliminary data.</text>
</comment>
<evidence type="ECO:0000256" key="12">
    <source>
        <dbReference type="ARBA" id="ARBA00047283"/>
    </source>
</evidence>
<proteinExistence type="inferred from homology"/>
<evidence type="ECO:0000256" key="6">
    <source>
        <dbReference type="ARBA" id="ARBA00022603"/>
    </source>
</evidence>
<dbReference type="SUPFAM" id="SSF48013">
    <property type="entry name" value="NusB-like"/>
    <property type="match status" value="1"/>
</dbReference>
<dbReference type="Gene3D" id="3.40.50.150">
    <property type="entry name" value="Vaccinia Virus protein VP39"/>
    <property type="match status" value="1"/>
</dbReference>
<dbReference type="Pfam" id="PF01029">
    <property type="entry name" value="NusB"/>
    <property type="match status" value="1"/>
</dbReference>
<dbReference type="NCBIfam" id="TIGR00563">
    <property type="entry name" value="rsmB"/>
    <property type="match status" value="1"/>
</dbReference>
<keyword evidence="4" id="KW-0963">Cytoplasm</keyword>
<dbReference type="InterPro" id="IPR049560">
    <property type="entry name" value="MeTrfase_RsmB-F_NOP2_cat"/>
</dbReference>
<dbReference type="InterPro" id="IPR023267">
    <property type="entry name" value="RCMT"/>
</dbReference>
<evidence type="ECO:0000256" key="4">
    <source>
        <dbReference type="ARBA" id="ARBA00022490"/>
    </source>
</evidence>
<dbReference type="InterPro" id="IPR029063">
    <property type="entry name" value="SAM-dependent_MTases_sf"/>
</dbReference>
<dbReference type="PANTHER" id="PTHR22807">
    <property type="entry name" value="NOP2 YEAST -RELATED NOL1/NOP2/FMU SUN DOMAIN-CONTAINING"/>
    <property type="match status" value="1"/>
</dbReference>
<evidence type="ECO:0000256" key="2">
    <source>
        <dbReference type="ARBA" id="ARBA00004496"/>
    </source>
</evidence>
<dbReference type="Pfam" id="PF01189">
    <property type="entry name" value="Methyltr_RsmB-F"/>
    <property type="match status" value="1"/>
</dbReference>
<dbReference type="EMBL" id="BMAY01000007">
    <property type="protein sequence ID" value="GFZ27258.1"/>
    <property type="molecule type" value="Genomic_DNA"/>
</dbReference>
<evidence type="ECO:0000256" key="1">
    <source>
        <dbReference type="ARBA" id="ARBA00002724"/>
    </source>
</evidence>
<dbReference type="GO" id="GO:0008649">
    <property type="term" value="F:rRNA methyltransferase activity"/>
    <property type="evidence" value="ECO:0007669"/>
    <property type="project" value="InterPro"/>
</dbReference>
<dbReference type="GO" id="GO:0003723">
    <property type="term" value="F:RNA binding"/>
    <property type="evidence" value="ECO:0007669"/>
    <property type="project" value="UniProtKB-UniRule"/>
</dbReference>
<comment type="subcellular location">
    <subcellularLocation>
        <location evidence="2">Cytoplasm</location>
    </subcellularLocation>
</comment>
<dbReference type="Gene3D" id="1.10.940.10">
    <property type="entry name" value="NusB-like"/>
    <property type="match status" value="1"/>
</dbReference>
<feature type="domain" description="SAM-dependent MTase RsmB/NOP-type" evidence="14">
    <location>
        <begin position="169"/>
        <end position="438"/>
    </location>
</feature>
<dbReference type="EC" id="2.1.1.176" evidence="3"/>
<keyword evidence="16" id="KW-1185">Reference proteome</keyword>
<keyword evidence="7 13" id="KW-0808">Transferase</keyword>
<feature type="binding site" evidence="13">
    <location>
        <position position="327"/>
    </location>
    <ligand>
        <name>S-adenosyl-L-methionine</name>
        <dbReference type="ChEBI" id="CHEBI:59789"/>
    </ligand>
</feature>
<dbReference type="NCBIfam" id="NF011494">
    <property type="entry name" value="PRK14902.1"/>
    <property type="match status" value="1"/>
</dbReference>
<dbReference type="GO" id="GO:0006355">
    <property type="term" value="P:regulation of DNA-templated transcription"/>
    <property type="evidence" value="ECO:0007669"/>
    <property type="project" value="InterPro"/>
</dbReference>
<protein>
    <recommendedName>
        <fullName evidence="3">16S rRNA (cytosine(967)-C(5))-methyltransferase</fullName>
        <ecNumber evidence="3">2.1.1.176</ecNumber>
    </recommendedName>
    <alternativeName>
        <fullName evidence="10">16S rRNA m5C967 methyltransferase</fullName>
    </alternativeName>
    <alternativeName>
        <fullName evidence="11">rRNA (cytosine-C(5)-)-methyltransferase RsmB</fullName>
    </alternativeName>
</protein>
<sequence length="439" mass="48674">MSVKTSARGLALTALMRVFKQQSYSNISLNHVLADQQLTPADRNLATQIFYGTIQRKLFLEYQLKGLVRTKLREPYLEPLLLMSIYQLVFLDKIPDRAVLDEANKLAKAFGRPKSSGFRLVNGILRAFIRRQTQLPKEDLAKLSVQESFPQWLVSYFIKNWGLKRTEQMLASLNQPAKNSTRISGLAKFDSVWQSLVQSGFSPARSALNPQAAILAKGGISNTPMFKEGQLTIQDEAAGLVVEAFDFAGDEQVLDACSAPGGKTVQIAEHLTKGKVTALDIHAKKLALVEQNAKRMGVADKVAVKACDARQAGTFFSDQSFAKILVDAPCSGLGLLRRKPEIRYTKQLADLRNLQRIQLQILDQVSFLLKPTGELVYSTCSISVEENEEVIDQFLKTHADFELVPFTAGNLTSDSGMLKILPDTYGSDGFFIAKLRLRG</sequence>
<feature type="active site" description="Nucleophile" evidence="13">
    <location>
        <position position="380"/>
    </location>
</feature>
<comment type="similarity">
    <text evidence="13">Belongs to the class I-like SAM-binding methyltransferase superfamily. RsmB/NOP family.</text>
</comment>
<keyword evidence="9 13" id="KW-0694">RNA-binding</keyword>
<dbReference type="Proteomes" id="UP000677218">
    <property type="component" value="Unassembled WGS sequence"/>
</dbReference>
<evidence type="ECO:0000256" key="3">
    <source>
        <dbReference type="ARBA" id="ARBA00012140"/>
    </source>
</evidence>
<evidence type="ECO:0000256" key="10">
    <source>
        <dbReference type="ARBA" id="ARBA00030399"/>
    </source>
</evidence>